<evidence type="ECO:0000256" key="3">
    <source>
        <dbReference type="ARBA" id="ARBA00023069"/>
    </source>
</evidence>
<dbReference type="GO" id="GO:0035082">
    <property type="term" value="P:axoneme assembly"/>
    <property type="evidence" value="ECO:0007669"/>
    <property type="project" value="TreeGrafter"/>
</dbReference>
<dbReference type="Pfam" id="PF04712">
    <property type="entry name" value="Radial_spoke"/>
    <property type="match status" value="2"/>
</dbReference>
<feature type="compositionally biased region" description="Low complexity" evidence="6">
    <location>
        <begin position="7"/>
        <end position="20"/>
    </location>
</feature>
<organism evidence="7 8">
    <name type="scientific">Podarcis muralis</name>
    <name type="common">Wall lizard</name>
    <name type="synonym">Lacerta muralis</name>
    <dbReference type="NCBI Taxonomy" id="64176"/>
    <lineage>
        <taxon>Eukaryota</taxon>
        <taxon>Metazoa</taxon>
        <taxon>Chordata</taxon>
        <taxon>Craniata</taxon>
        <taxon>Vertebrata</taxon>
        <taxon>Euteleostomi</taxon>
        <taxon>Lepidosauria</taxon>
        <taxon>Squamata</taxon>
        <taxon>Bifurcata</taxon>
        <taxon>Unidentata</taxon>
        <taxon>Episquamata</taxon>
        <taxon>Laterata</taxon>
        <taxon>Lacertibaenia</taxon>
        <taxon>Lacertidae</taxon>
        <taxon>Podarcis</taxon>
    </lineage>
</organism>
<dbReference type="GO" id="GO:0001534">
    <property type="term" value="C:radial spoke"/>
    <property type="evidence" value="ECO:0007669"/>
    <property type="project" value="InterPro"/>
</dbReference>
<evidence type="ECO:0000256" key="1">
    <source>
        <dbReference type="ARBA" id="ARBA00004430"/>
    </source>
</evidence>
<comment type="subcellular location">
    <subcellularLocation>
        <location evidence="1">Cytoplasm</location>
        <location evidence="1">Cytoskeleton</location>
        <location evidence="1">Cilium axoneme</location>
    </subcellularLocation>
</comment>
<evidence type="ECO:0000256" key="2">
    <source>
        <dbReference type="ARBA" id="ARBA00022490"/>
    </source>
</evidence>
<keyword evidence="2" id="KW-0963">Cytoplasm</keyword>
<reference evidence="7 8" key="1">
    <citation type="journal article" date="2019" name="Proc. Natl. Acad. Sci. U.S.A.">
        <title>Regulatory changes in pterin and carotenoid genes underlie balanced color polymorphisms in the wall lizard.</title>
        <authorList>
            <person name="Andrade P."/>
            <person name="Pinho C."/>
            <person name="Perez I de Lanuza G."/>
            <person name="Afonso S."/>
            <person name="Brejcha J."/>
            <person name="Rubin C.J."/>
            <person name="Wallerman O."/>
            <person name="Pereira P."/>
            <person name="Sabatino S.J."/>
            <person name="Bellati A."/>
            <person name="Pellitteri-Rosa D."/>
            <person name="Bosakova Z."/>
            <person name="Bunikis I."/>
            <person name="Carretero M.A."/>
            <person name="Feiner N."/>
            <person name="Marsik P."/>
            <person name="Pauperio F."/>
            <person name="Salvi D."/>
            <person name="Soler L."/>
            <person name="While G.M."/>
            <person name="Uller T."/>
            <person name="Font E."/>
            <person name="Andersson L."/>
            <person name="Carneiro M."/>
        </authorList>
    </citation>
    <scope>NUCLEOTIDE SEQUENCE</scope>
</reference>
<feature type="region of interest" description="Disordered" evidence="6">
    <location>
        <begin position="284"/>
        <end position="351"/>
    </location>
</feature>
<proteinExistence type="predicted"/>
<keyword evidence="5" id="KW-0966">Cell projection</keyword>
<dbReference type="PANTHER" id="PTHR13159">
    <property type="entry name" value="RADIAL SPOKEHEAD-RELATED"/>
    <property type="match status" value="1"/>
</dbReference>
<reference evidence="7" key="2">
    <citation type="submission" date="2025-08" db="UniProtKB">
        <authorList>
            <consortium name="Ensembl"/>
        </authorList>
    </citation>
    <scope>IDENTIFICATION</scope>
</reference>
<accession>A0A670IW46</accession>
<keyword evidence="4" id="KW-0206">Cytoskeleton</keyword>
<evidence type="ECO:0000256" key="5">
    <source>
        <dbReference type="ARBA" id="ARBA00023273"/>
    </source>
</evidence>
<reference evidence="7" key="3">
    <citation type="submission" date="2025-09" db="UniProtKB">
        <authorList>
            <consortium name="Ensembl"/>
        </authorList>
    </citation>
    <scope>IDENTIFICATION</scope>
</reference>
<evidence type="ECO:0000313" key="7">
    <source>
        <dbReference type="Ensembl" id="ENSPMRP00000015382.1"/>
    </source>
</evidence>
<dbReference type="Proteomes" id="UP000472272">
    <property type="component" value="Chromosome 9"/>
</dbReference>
<protein>
    <submittedName>
        <fullName evidence="7">Radial spoke head protein 6 homolog A-like</fullName>
    </submittedName>
</protein>
<feature type="region of interest" description="Disordered" evidence="6">
    <location>
        <begin position="1"/>
        <end position="92"/>
    </location>
</feature>
<dbReference type="GO" id="GO:0060294">
    <property type="term" value="P:cilium movement involved in cell motility"/>
    <property type="evidence" value="ECO:0007669"/>
    <property type="project" value="InterPro"/>
</dbReference>
<dbReference type="Ensembl" id="ENSPMRT00000016431.1">
    <property type="protein sequence ID" value="ENSPMRP00000015382.1"/>
    <property type="gene ID" value="ENSPMRG00000010251.1"/>
</dbReference>
<dbReference type="GeneTree" id="ENSGT00500000044869"/>
<dbReference type="AlphaFoldDB" id="A0A670IW46"/>
<dbReference type="CDD" id="cd22963">
    <property type="entry name" value="DD_CrRSP4-like"/>
    <property type="match status" value="1"/>
</dbReference>
<name>A0A670IW46_PODMU</name>
<evidence type="ECO:0000256" key="6">
    <source>
        <dbReference type="SAM" id="MobiDB-lite"/>
    </source>
</evidence>
<evidence type="ECO:0000256" key="4">
    <source>
        <dbReference type="ARBA" id="ARBA00023212"/>
    </source>
</evidence>
<dbReference type="InterPro" id="IPR006802">
    <property type="entry name" value="Radial_spoke"/>
</dbReference>
<dbReference type="PANTHER" id="PTHR13159:SF0">
    <property type="entry name" value="RADIAL SPOKE HEAD 6 HOMOLOG A"/>
    <property type="match status" value="1"/>
</dbReference>
<keyword evidence="8" id="KW-1185">Reference proteome</keyword>
<feature type="compositionally biased region" description="Acidic residues" evidence="6">
    <location>
        <begin position="311"/>
        <end position="330"/>
    </location>
</feature>
<gene>
    <name evidence="7" type="primary">LOC114604318</name>
</gene>
<keyword evidence="3" id="KW-0969">Cilium</keyword>
<evidence type="ECO:0000313" key="8">
    <source>
        <dbReference type="Proteomes" id="UP000472272"/>
    </source>
</evidence>
<sequence>MADPPSDQLQNGENPQQQEPPRQPSQPDPGGLQPEAAPPVISEPEGGQGPDQDGSISGEYPDQLPRGSMYQPQEPRLSVYEQPDGRGGMYQPHQARGALFQARGGVPWQQQQPQLLQPPTLPRGSLPQIQDPMGAMYQDQMQQPVTRGSFHVPVSRGSQIMQQESLVHGPYQAHEPGIGLYQLGATLMEDQIPDPGPRALAIKNAKAYLLKTSLKTGVSLYDHLADMLAKILDERPENPADIIENISKEVKCARFQKKLDTLRDEYEKHPTFELAEMYKTLFQKGGGEGTDQEMEEELGRCTWVNPYQKSEEEEEEDEEEERPDEQEESQEVGPPLLTPLSEDADIQNIPPWSAETSTNLVPQYALAVLQANLWPGAYAFAIGRRFDNIYIGWGHKYSAENFSPQLPPLVQTEYLSGPEITETTDPTVEEEMALKAAQEEALAAEEMEEMDEEEDEEDDD</sequence>